<evidence type="ECO:0000313" key="4">
    <source>
        <dbReference type="Proteomes" id="UP001190926"/>
    </source>
</evidence>
<dbReference type="AlphaFoldDB" id="A0AAD4JCY8"/>
<feature type="compositionally biased region" description="Low complexity" evidence="2">
    <location>
        <begin position="68"/>
        <end position="81"/>
    </location>
</feature>
<feature type="coiled-coil region" evidence="1">
    <location>
        <begin position="89"/>
        <end position="127"/>
    </location>
</feature>
<organism evidence="3 4">
    <name type="scientific">Perilla frutescens var. hirtella</name>
    <name type="common">Perilla citriodora</name>
    <name type="synonym">Perilla setoyensis</name>
    <dbReference type="NCBI Taxonomy" id="608512"/>
    <lineage>
        <taxon>Eukaryota</taxon>
        <taxon>Viridiplantae</taxon>
        <taxon>Streptophyta</taxon>
        <taxon>Embryophyta</taxon>
        <taxon>Tracheophyta</taxon>
        <taxon>Spermatophyta</taxon>
        <taxon>Magnoliopsida</taxon>
        <taxon>eudicotyledons</taxon>
        <taxon>Gunneridae</taxon>
        <taxon>Pentapetalae</taxon>
        <taxon>asterids</taxon>
        <taxon>lamiids</taxon>
        <taxon>Lamiales</taxon>
        <taxon>Lamiaceae</taxon>
        <taxon>Nepetoideae</taxon>
        <taxon>Elsholtzieae</taxon>
        <taxon>Perilla</taxon>
    </lineage>
</organism>
<keyword evidence="1" id="KW-0175">Coiled coil</keyword>
<keyword evidence="4" id="KW-1185">Reference proteome</keyword>
<sequence>MNYDGKADKWYTPHSEMLYDKFKEIKEDFISQGKEIDDSAIFFEAAGGTNRHGRFHGFGSEAIYYATSSRSRNSSKGSQSSTVRDEHLMNDHLNRLEEANAHLQDVNKRLAAEVAELRNLILQKNNTGTPIESHSSAPSNDDIGCDAEDYDITGF</sequence>
<gene>
    <name evidence="3" type="ORF">C2S53_019782</name>
</gene>
<evidence type="ECO:0000256" key="2">
    <source>
        <dbReference type="SAM" id="MobiDB-lite"/>
    </source>
</evidence>
<accession>A0AAD4JCY8</accession>
<dbReference type="Proteomes" id="UP001190926">
    <property type="component" value="Unassembled WGS sequence"/>
</dbReference>
<proteinExistence type="predicted"/>
<feature type="region of interest" description="Disordered" evidence="2">
    <location>
        <begin position="68"/>
        <end position="88"/>
    </location>
</feature>
<comment type="caution">
    <text evidence="3">The sequence shown here is derived from an EMBL/GenBank/DDBJ whole genome shotgun (WGS) entry which is preliminary data.</text>
</comment>
<dbReference type="EMBL" id="SDAM02000091">
    <property type="protein sequence ID" value="KAH6831452.1"/>
    <property type="molecule type" value="Genomic_DNA"/>
</dbReference>
<evidence type="ECO:0000313" key="3">
    <source>
        <dbReference type="EMBL" id="KAH6831452.1"/>
    </source>
</evidence>
<name>A0AAD4JCY8_PERFH</name>
<reference evidence="3 4" key="1">
    <citation type="journal article" date="2021" name="Nat. Commun.">
        <title>Incipient diploidization of the medicinal plant Perilla within 10,000 years.</title>
        <authorList>
            <person name="Zhang Y."/>
            <person name="Shen Q."/>
            <person name="Leng L."/>
            <person name="Zhang D."/>
            <person name="Chen S."/>
            <person name="Shi Y."/>
            <person name="Ning Z."/>
            <person name="Chen S."/>
        </authorList>
    </citation>
    <scope>NUCLEOTIDE SEQUENCE [LARGE SCALE GENOMIC DNA]</scope>
    <source>
        <strain evidence="4">cv. PC099</strain>
    </source>
</reference>
<evidence type="ECO:0000256" key="1">
    <source>
        <dbReference type="SAM" id="Coils"/>
    </source>
</evidence>
<protein>
    <submittedName>
        <fullName evidence="3">Uncharacterized protein</fullName>
    </submittedName>
</protein>